<dbReference type="PIRSF" id="PIRSF016838">
    <property type="entry name" value="PafC"/>
    <property type="match status" value="1"/>
</dbReference>
<evidence type="ECO:0000313" key="7">
    <source>
        <dbReference type="Proteomes" id="UP000650511"/>
    </source>
</evidence>
<sequence length="313" mass="34127">MAAVGDVARMLTLVPWLLERPGASVAETAEAFGVSEATIRRDLGHLDFCGLPGLGGGDLFEVDLVGDRVVVQMADELRRPLRPTPREALRLVLTLDAVTEALAEELPALRTAVDKVRGALGIPETVADVVDPGASALVPRLRRAIAAERQVRVRYQGRADDVPQWRTVDPWALQVVDGIWYLRGHDADVGAPRTFRLDRVAELEPTDEPRRQPAPEQLPPPAYAPGPDDLEVVIELAPGGRWVIDALTVDELEEQPDGTVRVRLRTDAPGWLARVVLTAGGAARVVAPEELRRRVRDLATRALHRYATDAPAD</sequence>
<dbReference type="InterPro" id="IPR036390">
    <property type="entry name" value="WH_DNA-bd_sf"/>
</dbReference>
<evidence type="ECO:0000256" key="1">
    <source>
        <dbReference type="ARBA" id="ARBA00023015"/>
    </source>
</evidence>
<dbReference type="Pfam" id="PF13280">
    <property type="entry name" value="WYL"/>
    <property type="match status" value="1"/>
</dbReference>
<dbReference type="InterPro" id="IPR018356">
    <property type="entry name" value="Tscrpt_reg_HTH_DeoR_CS"/>
</dbReference>
<reference evidence="6" key="1">
    <citation type="journal article" date="2014" name="Int. J. Syst. Evol. Microbiol.">
        <title>Complete genome sequence of Corynebacterium casei LMG S-19264T (=DSM 44701T), isolated from a smear-ripened cheese.</title>
        <authorList>
            <consortium name="US DOE Joint Genome Institute (JGI-PGF)"/>
            <person name="Walter F."/>
            <person name="Albersmeier A."/>
            <person name="Kalinowski J."/>
            <person name="Ruckert C."/>
        </authorList>
    </citation>
    <scope>NUCLEOTIDE SEQUENCE</scope>
    <source>
        <strain evidence="6">CGMCC 1.14988</strain>
    </source>
</reference>
<dbReference type="InterPro" id="IPR028349">
    <property type="entry name" value="PafC-like"/>
</dbReference>
<dbReference type="PROSITE" id="PS52050">
    <property type="entry name" value="WYL"/>
    <property type="match status" value="1"/>
</dbReference>
<keyword evidence="7" id="KW-1185">Reference proteome</keyword>
<gene>
    <name evidence="6" type="ORF">GCM10011354_10340</name>
</gene>
<keyword evidence="3" id="KW-0804">Transcription</keyword>
<name>A0A8J3ADG9_9ACTN</name>
<evidence type="ECO:0000256" key="4">
    <source>
        <dbReference type="SAM" id="MobiDB-lite"/>
    </source>
</evidence>
<organism evidence="6 7">
    <name type="scientific">Egicoccus halophilus</name>
    <dbReference type="NCBI Taxonomy" id="1670830"/>
    <lineage>
        <taxon>Bacteria</taxon>
        <taxon>Bacillati</taxon>
        <taxon>Actinomycetota</taxon>
        <taxon>Nitriliruptoria</taxon>
        <taxon>Egicoccales</taxon>
        <taxon>Egicoccaceae</taxon>
        <taxon>Egicoccus</taxon>
    </lineage>
</organism>
<dbReference type="InterPro" id="IPR026881">
    <property type="entry name" value="WYL_dom"/>
</dbReference>
<feature type="region of interest" description="Disordered" evidence="4">
    <location>
        <begin position="203"/>
        <end position="228"/>
    </location>
</feature>
<comment type="caution">
    <text evidence="6">The sequence shown here is derived from an EMBL/GenBank/DDBJ whole genome shotgun (WGS) entry which is preliminary data.</text>
</comment>
<dbReference type="SUPFAM" id="SSF46785">
    <property type="entry name" value="Winged helix' DNA-binding domain"/>
    <property type="match status" value="1"/>
</dbReference>
<dbReference type="EMBL" id="BMHA01000003">
    <property type="protein sequence ID" value="GGI04687.1"/>
    <property type="molecule type" value="Genomic_DNA"/>
</dbReference>
<proteinExistence type="predicted"/>
<dbReference type="PANTHER" id="PTHR34580:SF1">
    <property type="entry name" value="PROTEIN PAFC"/>
    <property type="match status" value="1"/>
</dbReference>
<feature type="domain" description="HTH deoR-type" evidence="5">
    <location>
        <begin position="6"/>
        <end position="60"/>
    </location>
</feature>
<keyword evidence="1" id="KW-0805">Transcription regulation</keyword>
<dbReference type="GO" id="GO:0003677">
    <property type="term" value="F:DNA binding"/>
    <property type="evidence" value="ECO:0007669"/>
    <property type="project" value="UniProtKB-KW"/>
</dbReference>
<dbReference type="Pfam" id="PF19187">
    <property type="entry name" value="HTH_PafC"/>
    <property type="match status" value="1"/>
</dbReference>
<accession>A0A8J3ADG9</accession>
<dbReference type="InterPro" id="IPR043839">
    <property type="entry name" value="PafC_HTH"/>
</dbReference>
<dbReference type="InterPro" id="IPR051534">
    <property type="entry name" value="CBASS_pafABC_assoc_protein"/>
</dbReference>
<dbReference type="InterPro" id="IPR057727">
    <property type="entry name" value="WCX_dom"/>
</dbReference>
<evidence type="ECO:0000256" key="3">
    <source>
        <dbReference type="ARBA" id="ARBA00023163"/>
    </source>
</evidence>
<protein>
    <submittedName>
        <fullName evidence="6">Protein pafC</fullName>
    </submittedName>
</protein>
<dbReference type="RefSeq" id="WP_130649743.1">
    <property type="nucleotide sequence ID" value="NZ_BMHA01000003.1"/>
</dbReference>
<dbReference type="Proteomes" id="UP000650511">
    <property type="component" value="Unassembled WGS sequence"/>
</dbReference>
<dbReference type="PROSITE" id="PS00894">
    <property type="entry name" value="HTH_DEOR_1"/>
    <property type="match status" value="1"/>
</dbReference>
<evidence type="ECO:0000313" key="6">
    <source>
        <dbReference type="EMBL" id="GGI04687.1"/>
    </source>
</evidence>
<dbReference type="OrthoDB" id="5174471at2"/>
<dbReference type="InterPro" id="IPR001034">
    <property type="entry name" value="DeoR_HTH"/>
</dbReference>
<dbReference type="AlphaFoldDB" id="A0A8J3ADG9"/>
<keyword evidence="2" id="KW-0238">DNA-binding</keyword>
<dbReference type="PROSITE" id="PS51000">
    <property type="entry name" value="HTH_DEOR_2"/>
    <property type="match status" value="1"/>
</dbReference>
<dbReference type="Pfam" id="PF25583">
    <property type="entry name" value="WCX"/>
    <property type="match status" value="1"/>
</dbReference>
<dbReference type="SMART" id="SM00420">
    <property type="entry name" value="HTH_DEOR"/>
    <property type="match status" value="1"/>
</dbReference>
<evidence type="ECO:0000259" key="5">
    <source>
        <dbReference type="PROSITE" id="PS51000"/>
    </source>
</evidence>
<dbReference type="GO" id="GO:0003700">
    <property type="term" value="F:DNA-binding transcription factor activity"/>
    <property type="evidence" value="ECO:0007669"/>
    <property type="project" value="InterPro"/>
</dbReference>
<evidence type="ECO:0000256" key="2">
    <source>
        <dbReference type="ARBA" id="ARBA00023125"/>
    </source>
</evidence>
<reference evidence="6" key="2">
    <citation type="submission" date="2020-09" db="EMBL/GenBank/DDBJ databases">
        <authorList>
            <person name="Sun Q."/>
            <person name="Zhou Y."/>
        </authorList>
    </citation>
    <scope>NUCLEOTIDE SEQUENCE</scope>
    <source>
        <strain evidence="6">CGMCC 1.14988</strain>
    </source>
</reference>
<dbReference type="PANTHER" id="PTHR34580">
    <property type="match status" value="1"/>
</dbReference>
<feature type="compositionally biased region" description="Basic and acidic residues" evidence="4">
    <location>
        <begin position="203"/>
        <end position="213"/>
    </location>
</feature>